<comment type="caution">
    <text evidence="1">The sequence shown here is derived from an EMBL/GenBank/DDBJ whole genome shotgun (WGS) entry which is preliminary data.</text>
</comment>
<organism evidence="1 2">
    <name type="scientific">Alkalihalobacillus trypoxylicola</name>
    <dbReference type="NCBI Taxonomy" id="519424"/>
    <lineage>
        <taxon>Bacteria</taxon>
        <taxon>Bacillati</taxon>
        <taxon>Bacillota</taxon>
        <taxon>Bacilli</taxon>
        <taxon>Bacillales</taxon>
        <taxon>Bacillaceae</taxon>
        <taxon>Alkalihalobacillus</taxon>
    </lineage>
</organism>
<dbReference type="AlphaFoldDB" id="A0A162ENK1"/>
<dbReference type="InterPro" id="IPR029068">
    <property type="entry name" value="Glyas_Bleomycin-R_OHBP_Dase"/>
</dbReference>
<protein>
    <recommendedName>
        <fullName evidence="3">Bleomycin resistance protein</fullName>
    </recommendedName>
</protein>
<name>A0A162ENK1_9BACI</name>
<dbReference type="Proteomes" id="UP000075806">
    <property type="component" value="Unassembled WGS sequence"/>
</dbReference>
<gene>
    <name evidence="1" type="ORF">AZF04_16665</name>
</gene>
<dbReference type="STRING" id="519424.AZF04_16665"/>
<evidence type="ECO:0008006" key="3">
    <source>
        <dbReference type="Google" id="ProtNLM"/>
    </source>
</evidence>
<sequence length="115" mass="13550">MKMIAAIPRFPVSLIQESILFYHKMGFEIVYSDSEYAILSMDKVEIHLFKWSETEGISKLVAQSCRIHVKKVEQFYEKYKDMNIIHPNGVLTRQNWGELDFTIIDLDNNAINFFQ</sequence>
<evidence type="ECO:0000313" key="1">
    <source>
        <dbReference type="EMBL" id="KYG33346.1"/>
    </source>
</evidence>
<dbReference type="Gene3D" id="3.10.180.10">
    <property type="entry name" value="2,3-Dihydroxybiphenyl 1,2-Dioxygenase, domain 1"/>
    <property type="match status" value="1"/>
</dbReference>
<evidence type="ECO:0000313" key="2">
    <source>
        <dbReference type="Proteomes" id="UP000075806"/>
    </source>
</evidence>
<proteinExistence type="predicted"/>
<accession>A0A162ENK1</accession>
<keyword evidence="2" id="KW-1185">Reference proteome</keyword>
<dbReference type="RefSeq" id="WP_061947888.1">
    <property type="nucleotide sequence ID" value="NZ_LTAO01000007.1"/>
</dbReference>
<dbReference type="OrthoDB" id="9795618at2"/>
<dbReference type="SUPFAM" id="SSF54593">
    <property type="entry name" value="Glyoxalase/Bleomycin resistance protein/Dihydroxybiphenyl dioxygenase"/>
    <property type="match status" value="1"/>
</dbReference>
<reference evidence="1" key="1">
    <citation type="submission" date="2016-02" db="EMBL/GenBank/DDBJ databases">
        <title>Genome sequence of Bacillus trypoxylicola KCTC 13244(T).</title>
        <authorList>
            <person name="Jeong H."/>
            <person name="Park S.-H."/>
            <person name="Choi S.-K."/>
        </authorList>
    </citation>
    <scope>NUCLEOTIDE SEQUENCE [LARGE SCALE GENOMIC DNA]</scope>
    <source>
        <strain evidence="1">KCTC 13244</strain>
    </source>
</reference>
<dbReference type="EMBL" id="LTAO01000007">
    <property type="protein sequence ID" value="KYG33346.1"/>
    <property type="molecule type" value="Genomic_DNA"/>
</dbReference>